<name>A0A1G6CV14_9HYPH</name>
<reference evidence="1 2" key="1">
    <citation type="submission" date="2016-10" db="EMBL/GenBank/DDBJ databases">
        <authorList>
            <person name="de Groot N.N."/>
        </authorList>
    </citation>
    <scope>NUCLEOTIDE SEQUENCE [LARGE SCALE GENOMIC DNA]</scope>
    <source>
        <strain evidence="1 2">ATCC 35022</strain>
    </source>
</reference>
<dbReference type="OrthoDB" id="7851523at2"/>
<proteinExistence type="predicted"/>
<dbReference type="STRING" id="665467.SAMN02982931_02787"/>
<evidence type="ECO:0000313" key="1">
    <source>
        <dbReference type="EMBL" id="SDB36718.1"/>
    </source>
</evidence>
<sequence length="142" mass="16060">MSTRKNRAEPAADGEAVIRYKAILQKVMETRPSGTRQRLAGALGKNRSFISQITNPAYATPIPARHIETIFDICHFSPDERLRFIQAYTAAHPRRTPVAQDGRHLRPHTVYLPDLGDEARNQDLDRMVGEFIQKLTRLIGKG</sequence>
<dbReference type="EMBL" id="FMXQ01000005">
    <property type="protein sequence ID" value="SDB36718.1"/>
    <property type="molecule type" value="Genomic_DNA"/>
</dbReference>
<dbReference type="RefSeq" id="WP_090877039.1">
    <property type="nucleotide sequence ID" value="NZ_FMXQ01000005.1"/>
</dbReference>
<keyword evidence="2" id="KW-1185">Reference proteome</keyword>
<gene>
    <name evidence="1" type="ORF">SAMN02982931_02787</name>
</gene>
<organism evidence="1 2">
    <name type="scientific">Bauldia litoralis</name>
    <dbReference type="NCBI Taxonomy" id="665467"/>
    <lineage>
        <taxon>Bacteria</taxon>
        <taxon>Pseudomonadati</taxon>
        <taxon>Pseudomonadota</taxon>
        <taxon>Alphaproteobacteria</taxon>
        <taxon>Hyphomicrobiales</taxon>
        <taxon>Kaistiaceae</taxon>
        <taxon>Bauldia</taxon>
    </lineage>
</organism>
<accession>A0A1G6CV14</accession>
<dbReference type="Proteomes" id="UP000199071">
    <property type="component" value="Unassembled WGS sequence"/>
</dbReference>
<evidence type="ECO:0000313" key="2">
    <source>
        <dbReference type="Proteomes" id="UP000199071"/>
    </source>
</evidence>
<protein>
    <submittedName>
        <fullName evidence="1">Uncharacterized protein</fullName>
    </submittedName>
</protein>
<dbReference type="AlphaFoldDB" id="A0A1G6CV14"/>